<evidence type="ECO:0000256" key="1">
    <source>
        <dbReference type="ARBA" id="ARBA00000085"/>
    </source>
</evidence>
<dbReference type="InterPro" id="IPR036097">
    <property type="entry name" value="HisK_dim/P_sf"/>
</dbReference>
<dbReference type="EC" id="2.7.13.3" evidence="2"/>
<evidence type="ECO:0000256" key="4">
    <source>
        <dbReference type="ARBA" id="ARBA00022679"/>
    </source>
</evidence>
<dbReference type="InterPro" id="IPR005467">
    <property type="entry name" value="His_kinase_dom"/>
</dbReference>
<dbReference type="SUPFAM" id="SSF47384">
    <property type="entry name" value="Homodimeric domain of signal transducing histidine kinase"/>
    <property type="match status" value="1"/>
</dbReference>
<keyword evidence="5 8" id="KW-0418">Kinase</keyword>
<feature type="transmembrane region" description="Helical" evidence="6">
    <location>
        <begin position="40"/>
        <end position="61"/>
    </location>
</feature>
<dbReference type="Pfam" id="PF02518">
    <property type="entry name" value="HATPase_c"/>
    <property type="match status" value="1"/>
</dbReference>
<dbReference type="Gene3D" id="3.30.565.10">
    <property type="entry name" value="Histidine kinase-like ATPase, C-terminal domain"/>
    <property type="match status" value="1"/>
</dbReference>
<dbReference type="PANTHER" id="PTHR43047">
    <property type="entry name" value="TWO-COMPONENT HISTIDINE PROTEIN KINASE"/>
    <property type="match status" value="1"/>
</dbReference>
<evidence type="ECO:0000313" key="8">
    <source>
        <dbReference type="EMBL" id="SDG17608.1"/>
    </source>
</evidence>
<proteinExistence type="predicted"/>
<keyword evidence="6" id="KW-1133">Transmembrane helix</keyword>
<comment type="catalytic activity">
    <reaction evidence="1">
        <text>ATP + protein L-histidine = ADP + protein N-phospho-L-histidine.</text>
        <dbReference type="EC" id="2.7.13.3"/>
    </reaction>
</comment>
<dbReference type="OrthoDB" id="9801651at2"/>
<feature type="domain" description="Histidine kinase" evidence="7">
    <location>
        <begin position="101"/>
        <end position="320"/>
    </location>
</feature>
<dbReference type="SUPFAM" id="SSF55874">
    <property type="entry name" value="ATPase domain of HSP90 chaperone/DNA topoisomerase II/histidine kinase"/>
    <property type="match status" value="1"/>
</dbReference>
<evidence type="ECO:0000259" key="7">
    <source>
        <dbReference type="PROSITE" id="PS50109"/>
    </source>
</evidence>
<dbReference type="GO" id="GO:0000155">
    <property type="term" value="F:phosphorelay sensor kinase activity"/>
    <property type="evidence" value="ECO:0007669"/>
    <property type="project" value="InterPro"/>
</dbReference>
<evidence type="ECO:0000313" key="9">
    <source>
        <dbReference type="Proteomes" id="UP000198615"/>
    </source>
</evidence>
<dbReference type="PROSITE" id="PS50109">
    <property type="entry name" value="HIS_KIN"/>
    <property type="match status" value="1"/>
</dbReference>
<gene>
    <name evidence="8" type="ORF">SAMN05660686_03619</name>
</gene>
<dbReference type="PRINTS" id="PR00344">
    <property type="entry name" value="BCTRLSENSOR"/>
</dbReference>
<dbReference type="InterPro" id="IPR003661">
    <property type="entry name" value="HisK_dim/P_dom"/>
</dbReference>
<dbReference type="InterPro" id="IPR004358">
    <property type="entry name" value="Sig_transdc_His_kin-like_C"/>
</dbReference>
<keyword evidence="4" id="KW-0808">Transferase</keyword>
<accession>A0A8G2F4H1</accession>
<dbReference type="SMART" id="SM00387">
    <property type="entry name" value="HATPase_c"/>
    <property type="match status" value="1"/>
</dbReference>
<keyword evidence="6" id="KW-0812">Transmembrane</keyword>
<dbReference type="Pfam" id="PF00512">
    <property type="entry name" value="HisKA"/>
    <property type="match status" value="1"/>
</dbReference>
<dbReference type="Proteomes" id="UP000198615">
    <property type="component" value="Unassembled WGS sequence"/>
</dbReference>
<dbReference type="GO" id="GO:0005886">
    <property type="term" value="C:plasma membrane"/>
    <property type="evidence" value="ECO:0007669"/>
    <property type="project" value="TreeGrafter"/>
</dbReference>
<evidence type="ECO:0000256" key="6">
    <source>
        <dbReference type="SAM" id="Phobius"/>
    </source>
</evidence>
<keyword evidence="9" id="KW-1185">Reference proteome</keyword>
<dbReference type="Gene3D" id="1.10.287.130">
    <property type="match status" value="1"/>
</dbReference>
<dbReference type="EMBL" id="FNBW01000011">
    <property type="protein sequence ID" value="SDG17608.1"/>
    <property type="molecule type" value="Genomic_DNA"/>
</dbReference>
<dbReference type="InterPro" id="IPR003594">
    <property type="entry name" value="HATPase_dom"/>
</dbReference>
<keyword evidence="6" id="KW-0472">Membrane</keyword>
<keyword evidence="3" id="KW-0597">Phosphoprotein</keyword>
<protein>
    <recommendedName>
        <fullName evidence="2">histidine kinase</fullName>
        <ecNumber evidence="2">2.7.13.3</ecNumber>
    </recommendedName>
</protein>
<evidence type="ECO:0000256" key="3">
    <source>
        <dbReference type="ARBA" id="ARBA00022553"/>
    </source>
</evidence>
<comment type="caution">
    <text evidence="8">The sequence shown here is derived from an EMBL/GenBank/DDBJ whole genome shotgun (WGS) entry which is preliminary data.</text>
</comment>
<evidence type="ECO:0000256" key="5">
    <source>
        <dbReference type="ARBA" id="ARBA00022777"/>
    </source>
</evidence>
<name>A0A8G2F4H1_9PROT</name>
<dbReference type="CDD" id="cd00082">
    <property type="entry name" value="HisKA"/>
    <property type="match status" value="1"/>
</dbReference>
<dbReference type="GO" id="GO:0009927">
    <property type="term" value="F:histidine phosphotransfer kinase activity"/>
    <property type="evidence" value="ECO:0007669"/>
    <property type="project" value="TreeGrafter"/>
</dbReference>
<dbReference type="InterPro" id="IPR036890">
    <property type="entry name" value="HATPase_C_sf"/>
</dbReference>
<dbReference type="SMART" id="SM00388">
    <property type="entry name" value="HisKA"/>
    <property type="match status" value="1"/>
</dbReference>
<reference evidence="8 9" key="1">
    <citation type="submission" date="2016-10" db="EMBL/GenBank/DDBJ databases">
        <authorList>
            <person name="Varghese N."/>
            <person name="Submissions S."/>
        </authorList>
    </citation>
    <scope>NUCLEOTIDE SEQUENCE [LARGE SCALE GENOMIC DNA]</scope>
    <source>
        <strain evidence="8 9">DSM 18839</strain>
    </source>
</reference>
<organism evidence="8 9">
    <name type="scientific">Thalassobaculum litoreum DSM 18839</name>
    <dbReference type="NCBI Taxonomy" id="1123362"/>
    <lineage>
        <taxon>Bacteria</taxon>
        <taxon>Pseudomonadati</taxon>
        <taxon>Pseudomonadota</taxon>
        <taxon>Alphaproteobacteria</taxon>
        <taxon>Rhodospirillales</taxon>
        <taxon>Thalassobaculaceae</taxon>
        <taxon>Thalassobaculum</taxon>
    </lineage>
</organism>
<dbReference type="PANTHER" id="PTHR43047:SF72">
    <property type="entry name" value="OSMOSENSING HISTIDINE PROTEIN KINASE SLN1"/>
    <property type="match status" value="1"/>
</dbReference>
<dbReference type="AlphaFoldDB" id="A0A8G2F4H1"/>
<evidence type="ECO:0000256" key="2">
    <source>
        <dbReference type="ARBA" id="ARBA00012438"/>
    </source>
</evidence>
<sequence length="327" mass="34339">MPRLVRVTITLATVTATFAALVAAFVGPAGDDFQALAQHRLIAAAFLVLAVLSAMVLGIAIGRDRSGDTRPTMANTSEAPLAADQTQAETMARAETEFLANISHELRTPLNAVIGFAGLILSEVYGPLGDRRYVDYLSHIHSGGEQLLAIVDAILDLSQLASGQLGLQLRDVQPRSIVEDCARLVSAQAEAAEVELVVRPSTARTVAADPARLRQALLNLLSNAIKFTEQGGRVSIGANSEDSTVVFKVTDTGIGMTPDQVTAALQPFRMIEGSLTRRHGGVGLGLPLAMRLVRLHGGDLRIDSHPGCGTAVAAILPARTSCPAGET</sequence>